<dbReference type="AlphaFoldDB" id="A0A8I0PD30"/>
<comment type="caution">
    <text evidence="3">The sequence shown here is derived from an EMBL/GenBank/DDBJ whole genome shotgun (WGS) entry which is preliminary data.</text>
</comment>
<organism evidence="3 4">
    <name type="scientific">Streptomyces stelliscabiei</name>
    <dbReference type="NCBI Taxonomy" id="146820"/>
    <lineage>
        <taxon>Bacteria</taxon>
        <taxon>Bacillati</taxon>
        <taxon>Actinomycetota</taxon>
        <taxon>Actinomycetes</taxon>
        <taxon>Kitasatosporales</taxon>
        <taxon>Streptomycetaceae</taxon>
        <taxon>Streptomyces</taxon>
    </lineage>
</organism>
<dbReference type="InterPro" id="IPR000835">
    <property type="entry name" value="HTH_MarR-typ"/>
</dbReference>
<dbReference type="RefSeq" id="WP_046912888.1">
    <property type="nucleotide sequence ID" value="NZ_JADBGF010000001.1"/>
</dbReference>
<dbReference type="Proteomes" id="UP000629287">
    <property type="component" value="Unassembled WGS sequence"/>
</dbReference>
<protein>
    <submittedName>
        <fullName evidence="3">DNA-binding MarR family transcriptional regulator</fullName>
    </submittedName>
</protein>
<proteinExistence type="predicted"/>
<dbReference type="SUPFAM" id="SSF46785">
    <property type="entry name" value="Winged helix' DNA-binding domain"/>
    <property type="match status" value="1"/>
</dbReference>
<dbReference type="Pfam" id="PF01047">
    <property type="entry name" value="MarR"/>
    <property type="match status" value="1"/>
</dbReference>
<feature type="domain" description="HTH marR-type" evidence="2">
    <location>
        <begin position="19"/>
        <end position="151"/>
    </location>
</feature>
<evidence type="ECO:0000256" key="1">
    <source>
        <dbReference type="SAM" id="MobiDB-lite"/>
    </source>
</evidence>
<dbReference type="PANTHER" id="PTHR33164">
    <property type="entry name" value="TRANSCRIPTIONAL REGULATOR, MARR FAMILY"/>
    <property type="match status" value="1"/>
</dbReference>
<dbReference type="PRINTS" id="PR00598">
    <property type="entry name" value="HTHMARR"/>
</dbReference>
<evidence type="ECO:0000313" key="4">
    <source>
        <dbReference type="Proteomes" id="UP000629287"/>
    </source>
</evidence>
<sequence length="181" mass="19494">MPSSPPTARSASPEVIEIERALTRITYLSTRARRHERLMALAGVPLDRAAVALLRQVADSEPLRPGELADRLDVEASHVTRQVQRLERSGHLTRVADPGDRRALRVRLTPAGRQAVDRIREAGAIGMCPALADWPPDQIRQLAALVNRLIDAFLAHPVDAGQGPGVGAPAPATGDPRAVSR</sequence>
<evidence type="ECO:0000313" key="3">
    <source>
        <dbReference type="EMBL" id="MBE1601932.1"/>
    </source>
</evidence>
<gene>
    <name evidence="3" type="ORF">H4687_008061</name>
</gene>
<dbReference type="GO" id="GO:0003700">
    <property type="term" value="F:DNA-binding transcription factor activity"/>
    <property type="evidence" value="ECO:0007669"/>
    <property type="project" value="InterPro"/>
</dbReference>
<feature type="region of interest" description="Disordered" evidence="1">
    <location>
        <begin position="160"/>
        <end position="181"/>
    </location>
</feature>
<dbReference type="Gene3D" id="1.10.10.10">
    <property type="entry name" value="Winged helix-like DNA-binding domain superfamily/Winged helix DNA-binding domain"/>
    <property type="match status" value="1"/>
</dbReference>
<dbReference type="OrthoDB" id="4485201at2"/>
<evidence type="ECO:0000259" key="2">
    <source>
        <dbReference type="PROSITE" id="PS50995"/>
    </source>
</evidence>
<dbReference type="InterPro" id="IPR039422">
    <property type="entry name" value="MarR/SlyA-like"/>
</dbReference>
<dbReference type="GO" id="GO:0006950">
    <property type="term" value="P:response to stress"/>
    <property type="evidence" value="ECO:0007669"/>
    <property type="project" value="TreeGrafter"/>
</dbReference>
<dbReference type="PROSITE" id="PS50995">
    <property type="entry name" value="HTH_MARR_2"/>
    <property type="match status" value="1"/>
</dbReference>
<name>A0A8I0PD30_9ACTN</name>
<dbReference type="EMBL" id="JADBGF010000001">
    <property type="protein sequence ID" value="MBE1601932.1"/>
    <property type="molecule type" value="Genomic_DNA"/>
</dbReference>
<dbReference type="InterPro" id="IPR036390">
    <property type="entry name" value="WH_DNA-bd_sf"/>
</dbReference>
<dbReference type="SMART" id="SM00347">
    <property type="entry name" value="HTH_MARR"/>
    <property type="match status" value="1"/>
</dbReference>
<dbReference type="GeneID" id="86832530"/>
<dbReference type="InterPro" id="IPR036388">
    <property type="entry name" value="WH-like_DNA-bd_sf"/>
</dbReference>
<reference evidence="3 4" key="1">
    <citation type="submission" date="2020-10" db="EMBL/GenBank/DDBJ databases">
        <title>Sequencing the genomes of 1000 actinobacteria strains.</title>
        <authorList>
            <person name="Klenk H.-P."/>
        </authorList>
    </citation>
    <scope>NUCLEOTIDE SEQUENCE [LARGE SCALE GENOMIC DNA]</scope>
    <source>
        <strain evidence="3 4">DSM 41803</strain>
    </source>
</reference>
<accession>A0A8I0PD30</accession>
<keyword evidence="4" id="KW-1185">Reference proteome</keyword>
<keyword evidence="3" id="KW-0238">DNA-binding</keyword>
<dbReference type="PANTHER" id="PTHR33164:SF57">
    <property type="entry name" value="MARR-FAMILY TRANSCRIPTIONAL REGULATOR"/>
    <property type="match status" value="1"/>
</dbReference>
<dbReference type="GO" id="GO:0003677">
    <property type="term" value="F:DNA binding"/>
    <property type="evidence" value="ECO:0007669"/>
    <property type="project" value="UniProtKB-KW"/>
</dbReference>